<reference evidence="3 4" key="1">
    <citation type="submission" date="2017-05" db="EMBL/GenBank/DDBJ databases">
        <title>Functional genome analysis of Paenibacillus pasadenensis strain R16: insights on endophytic life style and antifungal activity.</title>
        <authorList>
            <person name="Passera A."/>
            <person name="Marcolungo L."/>
            <person name="Casati P."/>
            <person name="Brasca M."/>
            <person name="Quaglino F."/>
            <person name="Delledonne M."/>
        </authorList>
    </citation>
    <scope>NUCLEOTIDE SEQUENCE [LARGE SCALE GENOMIC DNA]</scope>
    <source>
        <strain evidence="3 4">R16</strain>
    </source>
</reference>
<dbReference type="AlphaFoldDB" id="A0A2N5N8H1"/>
<accession>A0A2N5N8H1</accession>
<protein>
    <submittedName>
        <fullName evidence="3">PHP domain protein</fullName>
    </submittedName>
</protein>
<dbReference type="Gene3D" id="3.20.20.140">
    <property type="entry name" value="Metal-dependent hydrolases"/>
    <property type="match status" value="1"/>
</dbReference>
<dbReference type="InterPro" id="IPR016195">
    <property type="entry name" value="Pol/histidinol_Pase-like"/>
</dbReference>
<dbReference type="InterPro" id="IPR052018">
    <property type="entry name" value="PHP_domain"/>
</dbReference>
<dbReference type="Proteomes" id="UP000234789">
    <property type="component" value="Unassembled WGS sequence"/>
</dbReference>
<dbReference type="CDD" id="cd07432">
    <property type="entry name" value="PHP_HisPPase"/>
    <property type="match status" value="1"/>
</dbReference>
<dbReference type="GO" id="GO:0035312">
    <property type="term" value="F:5'-3' DNA exonuclease activity"/>
    <property type="evidence" value="ECO:0007669"/>
    <property type="project" value="TreeGrafter"/>
</dbReference>
<feature type="domain" description="Polymerase/histidinol phosphatase N-terminal" evidence="2">
    <location>
        <begin position="149"/>
        <end position="212"/>
    </location>
</feature>
<dbReference type="EMBL" id="NFEZ01000003">
    <property type="protein sequence ID" value="PLT46634.1"/>
    <property type="molecule type" value="Genomic_DNA"/>
</dbReference>
<dbReference type="SMART" id="SM00481">
    <property type="entry name" value="POLIIIAc"/>
    <property type="match status" value="1"/>
</dbReference>
<dbReference type="RefSeq" id="WP_101807812.1">
    <property type="nucleotide sequence ID" value="NZ_NFEZ01000003.1"/>
</dbReference>
<keyword evidence="4" id="KW-1185">Reference proteome</keyword>
<evidence type="ECO:0000313" key="4">
    <source>
        <dbReference type="Proteomes" id="UP000234789"/>
    </source>
</evidence>
<organism evidence="3 4">
    <name type="scientific">Paenibacillus pasadenensis</name>
    <dbReference type="NCBI Taxonomy" id="217090"/>
    <lineage>
        <taxon>Bacteria</taxon>
        <taxon>Bacillati</taxon>
        <taxon>Bacillota</taxon>
        <taxon>Bacilli</taxon>
        <taxon>Bacillales</taxon>
        <taxon>Paenibacillaceae</taxon>
        <taxon>Paenibacillus</taxon>
    </lineage>
</organism>
<dbReference type="InterPro" id="IPR003141">
    <property type="entry name" value="Pol/His_phosphatase_N"/>
</dbReference>
<name>A0A2N5N8H1_9BACL</name>
<dbReference type="SUPFAM" id="SSF89550">
    <property type="entry name" value="PHP domain-like"/>
    <property type="match status" value="1"/>
</dbReference>
<sequence length="495" mass="54076">MNGNSLPDDGLRYDADRLENGPDAEHPGVQTLRLTRRISAEERRTYPELAFDVEEDLERIEVLYEYDRQGGEAVIDIGLRSPERIVGWSGGARSRFFVAAEQATPGYRSGKPGRGRWAVMLGAYRIPEGGVTVSVEVRLRRPVSRWVKGDLHAHTTHSDGAYSLAEASSSAASRGLDFLALTDHNTSSQNAFADRADERLLLLPGVELTSYGGHANLLGHPDALDDFRVASPQEAERQLSLARERGAFVSLNHPFCPDCPWEFGFDLPFDAIEVWNGPWRELNEQALSWWQRQLSLGRRIVALGGSDTHRPDRYVRHGRPAASLWTRSPGTAGLMQALRAGRVVLSHDPEDTFLTLRSGSAGVGDEAAPHPDGSLPLTIGIHAAADDEIFLWSDRGLEAAWRLAGRADPSPEAAAMAAAYASLAGPGGLPEGEGSSRAQPDVPATDVRADREGRATLSFAGSGDRLFYRLEARRRLPASSRTFVTCLTNPVYVKR</sequence>
<dbReference type="GO" id="GO:0004534">
    <property type="term" value="F:5'-3' RNA exonuclease activity"/>
    <property type="evidence" value="ECO:0007669"/>
    <property type="project" value="TreeGrafter"/>
</dbReference>
<feature type="region of interest" description="Disordered" evidence="1">
    <location>
        <begin position="1"/>
        <end position="27"/>
    </location>
</feature>
<proteinExistence type="predicted"/>
<evidence type="ECO:0000259" key="2">
    <source>
        <dbReference type="SMART" id="SM00481"/>
    </source>
</evidence>
<evidence type="ECO:0000256" key="1">
    <source>
        <dbReference type="SAM" id="MobiDB-lite"/>
    </source>
</evidence>
<feature type="region of interest" description="Disordered" evidence="1">
    <location>
        <begin position="426"/>
        <end position="450"/>
    </location>
</feature>
<feature type="compositionally biased region" description="Basic and acidic residues" evidence="1">
    <location>
        <begin position="9"/>
        <end position="26"/>
    </location>
</feature>
<evidence type="ECO:0000313" key="3">
    <source>
        <dbReference type="EMBL" id="PLT46634.1"/>
    </source>
</evidence>
<dbReference type="PANTHER" id="PTHR42924">
    <property type="entry name" value="EXONUCLEASE"/>
    <property type="match status" value="1"/>
</dbReference>
<comment type="caution">
    <text evidence="3">The sequence shown here is derived from an EMBL/GenBank/DDBJ whole genome shotgun (WGS) entry which is preliminary data.</text>
</comment>
<gene>
    <name evidence="3" type="ORF">B8V81_0858</name>
</gene>
<dbReference type="NCBIfam" id="NF038032">
    <property type="entry name" value="CehA_McbA_metalo"/>
    <property type="match status" value="1"/>
</dbReference>
<dbReference type="PANTHER" id="PTHR42924:SF3">
    <property type="entry name" value="POLYMERASE_HISTIDINOL PHOSPHATASE N-TERMINAL DOMAIN-CONTAINING PROTEIN"/>
    <property type="match status" value="1"/>
</dbReference>